<reference evidence="4" key="1">
    <citation type="submission" date="2021-12" db="EMBL/GenBank/DDBJ databases">
        <authorList>
            <person name="King R."/>
        </authorList>
    </citation>
    <scope>NUCLEOTIDE SEQUENCE</scope>
</reference>
<dbReference type="InterPro" id="IPR036236">
    <property type="entry name" value="Znf_C2H2_sf"/>
</dbReference>
<dbReference type="InterPro" id="IPR052797">
    <property type="entry name" value="RegFact_GeneExpr_CellDeath"/>
</dbReference>
<evidence type="ECO:0000256" key="2">
    <source>
        <dbReference type="SAM" id="MobiDB-lite"/>
    </source>
</evidence>
<dbReference type="InterPro" id="IPR013087">
    <property type="entry name" value="Znf_C2H2_type"/>
</dbReference>
<evidence type="ECO:0000313" key="5">
    <source>
        <dbReference type="Proteomes" id="UP001154078"/>
    </source>
</evidence>
<sequence length="889" mass="104293">MKWYPQKPVVRCTYCDKSYSSQRNLQLHLRIHREVNVGDTNNINSLVIVNEVHQSESEESNVALNLSSNIDNINNLIDESKEVEKVYDGLNELSSDKTNEGKEEEIKDETEQEDRDYLPPLHYFKKSSTRLKNPAKKPNNSLTCAECSSVFSTRSNLKKHVKKFHPDQIKAYFVPRKFTYTCKTCGHGFTHRRNYICHARKHDSSAFADEVIKSKHPKKCPRCDFKHSYAKKMHEHFKEDHDFEVVEKDLEFSCEKDLLQWRHSLETSTNSKFIKKGIDIFKEHTNELYICHRSGDYIPEGKGIRNLKNQGSHKINAFCPASIKIVKYKPSCKFKVTYIDTHFGHELDVKHLYLSPQDKHQIARRIASKVPFKDILEEFKNAESTTSKRLHLLTTKDLYNIKKSMNLKDLPLDISIDDTSLNSALTDLKLTTGDSVLFYKPRGTDITDQPELDISDFVLVIMTPTQCNFLETYGESFLCVDNYSFNDFEINVLLVIDDFREGFPCAFLISNRSDKIVLNILFTQIKLKTGPFQTKTFMSDFGDKYFQSWLKVMPLPEHRLISTWHLENAWLKNLEKEDIGKQTELKKHLHALLEEENVYNFENLLHQLCNIHYDDEPNKFIDYFKDNFFNNYKDWAPCTKGIDYGTILNLIRSRKTIQHLIKFKKFYELDKMIKEFTKHINDKLFDRLLVTDDEKIMSKIKTIRLRHKEMLKLDVNTVKIVHYGWEVPSNNTKEVYFIRERNITCHCQQFCADCQTCIHKYFCTCLDSMSRFNMCKHVHLLVKYRKMFEPLPISEPLPCTEPDHDDNYECVQNLVVAERHQEETPLTEITFVNINIDEEKQKIVEQLLKHLENITCVNKLEVVKNMVDSIPAAVEAVDQIEYSRGFSIQ</sequence>
<keyword evidence="1" id="KW-0863">Zinc-finger</keyword>
<keyword evidence="1" id="KW-0479">Metal-binding</keyword>
<evidence type="ECO:0000313" key="4">
    <source>
        <dbReference type="EMBL" id="CAH0554828.1"/>
    </source>
</evidence>
<protein>
    <recommendedName>
        <fullName evidence="3">C2H2-type domain-containing protein</fullName>
    </recommendedName>
</protein>
<dbReference type="AlphaFoldDB" id="A0A9P0B434"/>
<dbReference type="PANTHER" id="PTHR33936">
    <property type="entry name" value="PROTEIN CBG17840"/>
    <property type="match status" value="1"/>
</dbReference>
<dbReference type="GO" id="GO:0008270">
    <property type="term" value="F:zinc ion binding"/>
    <property type="evidence" value="ECO:0007669"/>
    <property type="project" value="UniProtKB-KW"/>
</dbReference>
<dbReference type="EMBL" id="OV121135">
    <property type="protein sequence ID" value="CAH0554828.1"/>
    <property type="molecule type" value="Genomic_DNA"/>
</dbReference>
<organism evidence="4 5">
    <name type="scientific">Brassicogethes aeneus</name>
    <name type="common">Rape pollen beetle</name>
    <name type="synonym">Meligethes aeneus</name>
    <dbReference type="NCBI Taxonomy" id="1431903"/>
    <lineage>
        <taxon>Eukaryota</taxon>
        <taxon>Metazoa</taxon>
        <taxon>Ecdysozoa</taxon>
        <taxon>Arthropoda</taxon>
        <taxon>Hexapoda</taxon>
        <taxon>Insecta</taxon>
        <taxon>Pterygota</taxon>
        <taxon>Neoptera</taxon>
        <taxon>Endopterygota</taxon>
        <taxon>Coleoptera</taxon>
        <taxon>Polyphaga</taxon>
        <taxon>Cucujiformia</taxon>
        <taxon>Nitidulidae</taxon>
        <taxon>Meligethinae</taxon>
        <taxon>Brassicogethes</taxon>
    </lineage>
</organism>
<dbReference type="PANTHER" id="PTHR33936:SF24">
    <property type="entry name" value="C2H2-TYPE DOMAIN-CONTAINING PROTEIN"/>
    <property type="match status" value="1"/>
</dbReference>
<gene>
    <name evidence="4" type="ORF">MELIAE_LOCUS6333</name>
</gene>
<keyword evidence="1" id="KW-0862">Zinc</keyword>
<dbReference type="SMART" id="SM00355">
    <property type="entry name" value="ZnF_C2H2"/>
    <property type="match status" value="4"/>
</dbReference>
<name>A0A9P0B434_BRAAE</name>
<dbReference type="Gene3D" id="3.30.160.60">
    <property type="entry name" value="Classic Zinc Finger"/>
    <property type="match status" value="2"/>
</dbReference>
<dbReference type="PROSITE" id="PS50157">
    <property type="entry name" value="ZINC_FINGER_C2H2_2"/>
    <property type="match status" value="3"/>
</dbReference>
<dbReference type="PROSITE" id="PS00028">
    <property type="entry name" value="ZINC_FINGER_C2H2_1"/>
    <property type="match status" value="3"/>
</dbReference>
<evidence type="ECO:0000259" key="3">
    <source>
        <dbReference type="PROSITE" id="PS50157"/>
    </source>
</evidence>
<dbReference type="SUPFAM" id="SSF57667">
    <property type="entry name" value="beta-beta-alpha zinc fingers"/>
    <property type="match status" value="1"/>
</dbReference>
<dbReference type="OrthoDB" id="10031901at2759"/>
<feature type="region of interest" description="Disordered" evidence="2">
    <location>
        <begin position="92"/>
        <end position="113"/>
    </location>
</feature>
<dbReference type="Proteomes" id="UP001154078">
    <property type="component" value="Chromosome 4"/>
</dbReference>
<feature type="domain" description="C2H2-type" evidence="3">
    <location>
        <begin position="180"/>
        <end position="207"/>
    </location>
</feature>
<accession>A0A9P0B434</accession>
<proteinExistence type="predicted"/>
<keyword evidence="5" id="KW-1185">Reference proteome</keyword>
<feature type="domain" description="C2H2-type" evidence="3">
    <location>
        <begin position="142"/>
        <end position="170"/>
    </location>
</feature>
<feature type="compositionally biased region" description="Basic and acidic residues" evidence="2">
    <location>
        <begin position="94"/>
        <end position="105"/>
    </location>
</feature>
<dbReference type="Pfam" id="PF00096">
    <property type="entry name" value="zf-C2H2"/>
    <property type="match status" value="2"/>
</dbReference>
<evidence type="ECO:0000256" key="1">
    <source>
        <dbReference type="PROSITE-ProRule" id="PRU00042"/>
    </source>
</evidence>
<feature type="domain" description="C2H2-type" evidence="3">
    <location>
        <begin position="10"/>
        <end position="32"/>
    </location>
</feature>